<proteinExistence type="predicted"/>
<evidence type="ECO:0000259" key="2">
    <source>
        <dbReference type="PROSITE" id="PS51898"/>
    </source>
</evidence>
<dbReference type="GO" id="GO:0015074">
    <property type="term" value="P:DNA integration"/>
    <property type="evidence" value="ECO:0007669"/>
    <property type="project" value="InterPro"/>
</dbReference>
<dbReference type="GO" id="GO:0006310">
    <property type="term" value="P:DNA recombination"/>
    <property type="evidence" value="ECO:0007669"/>
    <property type="project" value="UniProtKB-KW"/>
</dbReference>
<dbReference type="OrthoDB" id="8368662at2"/>
<protein>
    <submittedName>
        <fullName evidence="3">Site-specific integrase</fullName>
    </submittedName>
</protein>
<keyword evidence="1" id="KW-0233">DNA recombination</keyword>
<name>A0A5N7MMJ9_9HYPH</name>
<dbReference type="EMBL" id="VOSK01000134">
    <property type="protein sequence ID" value="MPR28282.1"/>
    <property type="molecule type" value="Genomic_DNA"/>
</dbReference>
<dbReference type="Pfam" id="PF00589">
    <property type="entry name" value="Phage_integrase"/>
    <property type="match status" value="1"/>
</dbReference>
<gene>
    <name evidence="3" type="ORF">FS320_24775</name>
</gene>
<organism evidence="3 4">
    <name type="scientific">Microvirga tunisiensis</name>
    <dbReference type="NCBI Taxonomy" id="2108360"/>
    <lineage>
        <taxon>Bacteria</taxon>
        <taxon>Pseudomonadati</taxon>
        <taxon>Pseudomonadota</taxon>
        <taxon>Alphaproteobacteria</taxon>
        <taxon>Hyphomicrobiales</taxon>
        <taxon>Methylobacteriaceae</taxon>
        <taxon>Microvirga</taxon>
    </lineage>
</organism>
<dbReference type="GO" id="GO:0003677">
    <property type="term" value="F:DNA binding"/>
    <property type="evidence" value="ECO:0007669"/>
    <property type="project" value="InterPro"/>
</dbReference>
<feature type="domain" description="Tyr recombinase" evidence="2">
    <location>
        <begin position="167"/>
        <end position="393"/>
    </location>
</feature>
<dbReference type="AlphaFoldDB" id="A0A5N7MMJ9"/>
<dbReference type="NCBIfam" id="NF041502">
    <property type="entry name" value="integrase_1"/>
    <property type="match status" value="1"/>
</dbReference>
<dbReference type="Proteomes" id="UP000403266">
    <property type="component" value="Unassembled WGS sequence"/>
</dbReference>
<accession>A0A5N7MMJ9</accession>
<evidence type="ECO:0000313" key="4">
    <source>
        <dbReference type="Proteomes" id="UP000403266"/>
    </source>
</evidence>
<comment type="caution">
    <text evidence="3">The sequence shown here is derived from an EMBL/GenBank/DDBJ whole genome shotgun (WGS) entry which is preliminary data.</text>
</comment>
<evidence type="ECO:0000256" key="1">
    <source>
        <dbReference type="ARBA" id="ARBA00023172"/>
    </source>
</evidence>
<dbReference type="SUPFAM" id="SSF56349">
    <property type="entry name" value="DNA breaking-rejoining enzymes"/>
    <property type="match status" value="1"/>
</dbReference>
<dbReference type="RefSeq" id="WP_152714580.1">
    <property type="nucleotide sequence ID" value="NZ_VOSJ01000478.1"/>
</dbReference>
<dbReference type="InterPro" id="IPR048120">
    <property type="entry name" value="Integrase-like"/>
</dbReference>
<dbReference type="InterPro" id="IPR011010">
    <property type="entry name" value="DNA_brk_join_enz"/>
</dbReference>
<dbReference type="InterPro" id="IPR013762">
    <property type="entry name" value="Integrase-like_cat_sf"/>
</dbReference>
<dbReference type="Gene3D" id="1.10.443.10">
    <property type="entry name" value="Intergrase catalytic core"/>
    <property type="match status" value="1"/>
</dbReference>
<sequence>MRIHHDQTQALAPLRVITTIDGATFDPSLLVWRLVGAIKPRKFDFLSIPFVTEELRIAIRDACASLLLSASPDRVWMILSSLRSFFKFSISQCHTSAPIENITLAGFMNYATSIPLRKRHKLARFRESLLSLRSVGFPHLQDDLVATLSELKIPEHDKGSAVSTMDPTKGPLTDLEYDALIAAIQDAFAQNQMNLADYVLIMLGITLGARPTQLAMVKVKDLQVGVKPSGDKFYVLRITRLKQGKGVRPRTYFRDRALAADFGAIVERQCKASRTWASERGLNEDEAPLFPSNHYFDRPSEYTSVAPRYEYHRGGAIIGERISRTLSKLRVVSERTGKPMRIFQARIRRTFGTRLAAEGYDLDVISELMDHSHSKSSHVYIETRPELIERVDRALALKMAPMAQAFLGTIVSDDEPSKRDKFAPGRVVHLSNAASLEALGGCGKRDYCGLAAPLACYTCTLFNPWVDGSHEALLELLITEREEQLQLADRRIATVNDRTILAVADVVNRCSTILSSEHK</sequence>
<dbReference type="InterPro" id="IPR002104">
    <property type="entry name" value="Integrase_catalytic"/>
</dbReference>
<dbReference type="PROSITE" id="PS51898">
    <property type="entry name" value="TYR_RECOMBINASE"/>
    <property type="match status" value="1"/>
</dbReference>
<evidence type="ECO:0000313" key="3">
    <source>
        <dbReference type="EMBL" id="MPR28282.1"/>
    </source>
</evidence>
<keyword evidence="4" id="KW-1185">Reference proteome</keyword>
<reference evidence="3 4" key="1">
    <citation type="journal article" date="2019" name="Syst. Appl. Microbiol.">
        <title>Microvirga tunisiensis sp. nov., a root nodule symbiotic bacterium isolated from Lupinus micranthus and L. luteus grown in Northern Tunisia.</title>
        <authorList>
            <person name="Msaddak A."/>
            <person name="Rejili M."/>
            <person name="Duran D."/>
            <person name="Mars M."/>
            <person name="Palacios J.M."/>
            <person name="Ruiz-Argueso T."/>
            <person name="Rey L."/>
            <person name="Imperial J."/>
        </authorList>
    </citation>
    <scope>NUCLEOTIDE SEQUENCE [LARGE SCALE GENOMIC DNA]</scope>
    <source>
        <strain evidence="3 4">Lmie10</strain>
    </source>
</reference>